<accession>A0A4Q7DHQ5</accession>
<protein>
    <recommendedName>
        <fullName evidence="2">CBM20 domain-containing protein</fullName>
    </recommendedName>
</protein>
<dbReference type="InterPro" id="IPR013784">
    <property type="entry name" value="Carb-bd-like_fold"/>
</dbReference>
<name>A0A4Q7DHQ5_9PROT</name>
<dbReference type="PROSITE" id="PS00639">
    <property type="entry name" value="THIOL_PROTEASE_HIS"/>
    <property type="match status" value="1"/>
</dbReference>
<dbReference type="Pfam" id="PF00686">
    <property type="entry name" value="CBM_20"/>
    <property type="match status" value="1"/>
</dbReference>
<dbReference type="SUPFAM" id="SSF54001">
    <property type="entry name" value="Cysteine proteinases"/>
    <property type="match status" value="1"/>
</dbReference>
<dbReference type="CDD" id="cd02619">
    <property type="entry name" value="Peptidase_C1"/>
    <property type="match status" value="1"/>
</dbReference>
<evidence type="ECO:0000256" key="1">
    <source>
        <dbReference type="SAM" id="SignalP"/>
    </source>
</evidence>
<organism evidence="3 4">
    <name type="scientific">Candidatus Finniella inopinata</name>
    <dbReference type="NCBI Taxonomy" id="1696036"/>
    <lineage>
        <taxon>Bacteria</taxon>
        <taxon>Pseudomonadati</taxon>
        <taxon>Pseudomonadota</taxon>
        <taxon>Alphaproteobacteria</taxon>
        <taxon>Holosporales</taxon>
        <taxon>Candidatus Paracaedibacteraceae</taxon>
        <taxon>Candidatus Finniella</taxon>
    </lineage>
</organism>
<dbReference type="Gene3D" id="2.60.40.10">
    <property type="entry name" value="Immunoglobulins"/>
    <property type="match status" value="1"/>
</dbReference>
<keyword evidence="1" id="KW-0732">Signal</keyword>
<dbReference type="EMBL" id="SCFB01000006">
    <property type="protein sequence ID" value="RZI45828.1"/>
    <property type="molecule type" value="Genomic_DNA"/>
</dbReference>
<proteinExistence type="predicted"/>
<feature type="domain" description="CBM20" evidence="2">
    <location>
        <begin position="345"/>
        <end position="451"/>
    </location>
</feature>
<feature type="chain" id="PRO_5020265126" description="CBM20 domain-containing protein" evidence="1">
    <location>
        <begin position="29"/>
        <end position="451"/>
    </location>
</feature>
<dbReference type="Gene3D" id="3.90.70.10">
    <property type="entry name" value="Cysteine proteinases"/>
    <property type="match status" value="1"/>
</dbReference>
<dbReference type="Proteomes" id="UP000293550">
    <property type="component" value="Unassembled WGS sequence"/>
</dbReference>
<dbReference type="SMART" id="SM01065">
    <property type="entry name" value="CBM_2"/>
    <property type="match status" value="1"/>
</dbReference>
<dbReference type="GO" id="GO:0006508">
    <property type="term" value="P:proteolysis"/>
    <property type="evidence" value="ECO:0007669"/>
    <property type="project" value="InterPro"/>
</dbReference>
<reference evidence="3 4" key="1">
    <citation type="submission" date="2018-10" db="EMBL/GenBank/DDBJ databases">
        <title>An updated phylogeny of the Alphaproteobacteria reveals that the parasitic Rickettsiales and Holosporales have independent origins.</title>
        <authorList>
            <person name="Munoz-Gomez S.A."/>
            <person name="Hess S."/>
            <person name="Burger G."/>
            <person name="Lang B.F."/>
            <person name="Susko E."/>
            <person name="Slamovits C.H."/>
            <person name="Roger A.J."/>
        </authorList>
    </citation>
    <scope>NUCLEOTIDE SEQUENCE [LARGE SCALE GENOMIC DNA]</scope>
    <source>
        <strain evidence="3">HOLO01</strain>
    </source>
</reference>
<dbReference type="AlphaFoldDB" id="A0A4Q7DHQ5"/>
<keyword evidence="4" id="KW-1185">Reference proteome</keyword>
<dbReference type="GO" id="GO:2001070">
    <property type="term" value="F:starch binding"/>
    <property type="evidence" value="ECO:0007669"/>
    <property type="project" value="InterPro"/>
</dbReference>
<dbReference type="RefSeq" id="WP_130154081.1">
    <property type="nucleotide sequence ID" value="NZ_SCFB01000006.1"/>
</dbReference>
<dbReference type="InterPro" id="IPR000668">
    <property type="entry name" value="Peptidase_C1A_C"/>
</dbReference>
<dbReference type="InterPro" id="IPR025660">
    <property type="entry name" value="Pept_his_AS"/>
</dbReference>
<dbReference type="GO" id="GO:0008234">
    <property type="term" value="F:cysteine-type peptidase activity"/>
    <property type="evidence" value="ECO:0007669"/>
    <property type="project" value="InterPro"/>
</dbReference>
<dbReference type="InterPro" id="IPR038765">
    <property type="entry name" value="Papain-like_cys_pep_sf"/>
</dbReference>
<evidence type="ECO:0000313" key="4">
    <source>
        <dbReference type="Proteomes" id="UP000293550"/>
    </source>
</evidence>
<dbReference type="OrthoDB" id="9806081at2"/>
<evidence type="ECO:0000259" key="2">
    <source>
        <dbReference type="PROSITE" id="PS51166"/>
    </source>
</evidence>
<feature type="signal peptide" evidence="1">
    <location>
        <begin position="1"/>
        <end position="28"/>
    </location>
</feature>
<dbReference type="PROSITE" id="PS51166">
    <property type="entry name" value="CBM20"/>
    <property type="match status" value="1"/>
</dbReference>
<dbReference type="SUPFAM" id="SSF49452">
    <property type="entry name" value="Starch-binding domain-like"/>
    <property type="match status" value="1"/>
</dbReference>
<sequence>MFDFLTKYFPIFIFLILTALSSSGELSAADDGQAFQNLSMQPKCNQGYDLPSRQMLEKLLVHPAAKRGKAVSQTLHASTETLPTSYDMRTAIGGIEKAAEIFSVYDQGEVGSCTANAAAGALQYLRILQGLQNYPPSRLFIYYNERKHLGLDMSQDTGAEVYAAVYAVAEFGACSETTWPYSDPYAYSKYDPLPDPVFFSQQPNDACYKTALSNVALAYDQLDAPRPTDDNLLKAIKTHLHQNHPVLMRLSINYSFWNNDESEKAGVVPLPGAPVVVSEGEFVADSYYGPHALMLVGYDDDKSQFTARNSWGTVTGDKGYCYLPYDYINYSIYDNFTCSDFFSVSQVGTIYTITFSVIATTLGGQNIFVVGDLPKWGGGLGWQTNQALPLSRPNDGSPTSTWTGSINLAPGQKVNYKYIRIDSLGKILWMPGPNLSFTSSENHQTLTHHWE</sequence>
<evidence type="ECO:0000313" key="3">
    <source>
        <dbReference type="EMBL" id="RZI45828.1"/>
    </source>
</evidence>
<comment type="caution">
    <text evidence="3">The sequence shown here is derived from an EMBL/GenBank/DDBJ whole genome shotgun (WGS) entry which is preliminary data.</text>
</comment>
<gene>
    <name evidence="3" type="ORF">EQU50_05175</name>
</gene>
<dbReference type="InterPro" id="IPR013783">
    <property type="entry name" value="Ig-like_fold"/>
</dbReference>
<dbReference type="Pfam" id="PF00112">
    <property type="entry name" value="Peptidase_C1"/>
    <property type="match status" value="1"/>
</dbReference>
<dbReference type="InterPro" id="IPR002044">
    <property type="entry name" value="CBM20"/>
</dbReference>